<evidence type="ECO:0000256" key="1">
    <source>
        <dbReference type="SAM" id="SignalP"/>
    </source>
</evidence>
<keyword evidence="1" id="KW-0732">Signal</keyword>
<keyword evidence="3" id="KW-1185">Reference proteome</keyword>
<accession>A0A1J1IB67</accession>
<feature type="chain" id="PRO_5012859657" evidence="1">
    <location>
        <begin position="17"/>
        <end position="186"/>
    </location>
</feature>
<gene>
    <name evidence="2" type="ORF">CLUMA_CG010923</name>
</gene>
<evidence type="ECO:0000313" key="3">
    <source>
        <dbReference type="Proteomes" id="UP000183832"/>
    </source>
</evidence>
<dbReference type="GO" id="GO:0008289">
    <property type="term" value="F:lipid binding"/>
    <property type="evidence" value="ECO:0007669"/>
    <property type="project" value="InterPro"/>
</dbReference>
<dbReference type="EMBL" id="CVRI01000047">
    <property type="protein sequence ID" value="CRK97535.1"/>
    <property type="molecule type" value="Genomic_DNA"/>
</dbReference>
<dbReference type="GO" id="GO:0006869">
    <property type="term" value="P:lipid transport"/>
    <property type="evidence" value="ECO:0007669"/>
    <property type="project" value="InterPro"/>
</dbReference>
<organism evidence="2 3">
    <name type="scientific">Clunio marinus</name>
    <dbReference type="NCBI Taxonomy" id="568069"/>
    <lineage>
        <taxon>Eukaryota</taxon>
        <taxon>Metazoa</taxon>
        <taxon>Ecdysozoa</taxon>
        <taxon>Arthropoda</taxon>
        <taxon>Hexapoda</taxon>
        <taxon>Insecta</taxon>
        <taxon>Pterygota</taxon>
        <taxon>Neoptera</taxon>
        <taxon>Endopterygota</taxon>
        <taxon>Diptera</taxon>
        <taxon>Nematocera</taxon>
        <taxon>Chironomoidea</taxon>
        <taxon>Chironomidae</taxon>
        <taxon>Clunio</taxon>
    </lineage>
</organism>
<dbReference type="GO" id="GO:0005576">
    <property type="term" value="C:extracellular region"/>
    <property type="evidence" value="ECO:0007669"/>
    <property type="project" value="InterPro"/>
</dbReference>
<dbReference type="Gene3D" id="1.20.120.20">
    <property type="entry name" value="Apolipoprotein"/>
    <property type="match status" value="1"/>
</dbReference>
<dbReference type="OrthoDB" id="7789132at2759"/>
<name>A0A1J1IB67_9DIPT</name>
<proteinExistence type="predicted"/>
<protein>
    <submittedName>
        <fullName evidence="2">CLUMA_CG010923, isoform A</fullName>
    </submittedName>
</protein>
<reference evidence="2 3" key="1">
    <citation type="submission" date="2015-04" db="EMBL/GenBank/DDBJ databases">
        <authorList>
            <person name="Syromyatnikov M.Y."/>
            <person name="Popov V.N."/>
        </authorList>
    </citation>
    <scope>NUCLEOTIDE SEQUENCE [LARGE SCALE GENOMIC DNA]</scope>
</reference>
<dbReference type="Pfam" id="PF07464">
    <property type="entry name" value="ApoLp-III"/>
    <property type="match status" value="1"/>
</dbReference>
<dbReference type="AlphaFoldDB" id="A0A1J1IB67"/>
<sequence>MKFIIAVLCLVQIAFSAPNEPTFVEQAQQTLATVQQKATEAVADLNAKVLEATGLKSNQELLGSVQQQAETYATQIKGVAEKINEQVAAQKPQFEGFFTSITKQLIDSASSILGNEDPNKVQDLKRTFNNVLEQANALNSKITEQGNVASSALGETVGKLYQQTLESAKSLATQLDSSAATPAAPK</sequence>
<evidence type="ECO:0000313" key="2">
    <source>
        <dbReference type="EMBL" id="CRK97535.1"/>
    </source>
</evidence>
<dbReference type="Proteomes" id="UP000183832">
    <property type="component" value="Unassembled WGS sequence"/>
</dbReference>
<feature type="signal peptide" evidence="1">
    <location>
        <begin position="1"/>
        <end position="16"/>
    </location>
</feature>
<dbReference type="InterPro" id="IPR010009">
    <property type="entry name" value="ApoLp-III"/>
</dbReference>